<dbReference type="GO" id="GO:0005737">
    <property type="term" value="C:cytoplasm"/>
    <property type="evidence" value="ECO:0007669"/>
    <property type="project" value="UniProtKB-SubCell"/>
</dbReference>
<keyword evidence="3" id="KW-0820">tRNA-binding</keyword>
<comment type="domain">
    <text evidence="3">A Gly-cisPro motif from one monomer fits into the active site of the other monomer to allow specific chiral rejection of L-amino acids.</text>
</comment>
<comment type="subunit">
    <text evidence="3">Homodimer.</text>
</comment>
<comment type="function">
    <text evidence="3">An aminoacyl-tRNA editing enzyme that deacylates mischarged D-aminoacyl-tRNAs. Also deacylates mischarged glycyl-tRNA(Ala), protecting cells against glycine mischarging by AlaRS. Acts via tRNA-based rather than protein-based catalysis; rejects L-amino acids rather than detecting D-amino acids in the active site. By recycling D-aminoacyl-tRNA to D-amino acids and free tRNA molecules, this enzyme counteracts the toxicity associated with the formation of D-aminoacyl-tRNA entities in vivo and helps enforce protein L-homochirality.</text>
</comment>
<protein>
    <recommendedName>
        <fullName evidence="3">D-aminoacyl-tRNA deacylase</fullName>
        <shortName evidence="3">DTD</shortName>
        <ecNumber evidence="3">3.1.1.96</ecNumber>
    </recommendedName>
    <alternativeName>
        <fullName evidence="3">Gly-tRNA(Ala) deacylase</fullName>
        <ecNumber evidence="3">3.1.1.-</ecNumber>
    </alternativeName>
</protein>
<comment type="caution">
    <text evidence="4">The sequence shown here is derived from an EMBL/GenBank/DDBJ whole genome shotgun (WGS) entry which is preliminary data.</text>
</comment>
<evidence type="ECO:0000256" key="3">
    <source>
        <dbReference type="HAMAP-Rule" id="MF_00518"/>
    </source>
</evidence>
<dbReference type="RefSeq" id="WP_284383937.1">
    <property type="nucleotide sequence ID" value="NZ_BSNM01000027.1"/>
</dbReference>
<dbReference type="Proteomes" id="UP001161389">
    <property type="component" value="Unassembled WGS sequence"/>
</dbReference>
<dbReference type="Pfam" id="PF02580">
    <property type="entry name" value="Tyr_Deacylase"/>
    <property type="match status" value="1"/>
</dbReference>
<comment type="catalytic activity">
    <reaction evidence="3">
        <text>a D-aminoacyl-tRNA + H2O = a tRNA + a D-alpha-amino acid + H(+)</text>
        <dbReference type="Rhea" id="RHEA:13953"/>
        <dbReference type="Rhea" id="RHEA-COMP:10123"/>
        <dbReference type="Rhea" id="RHEA-COMP:10124"/>
        <dbReference type="ChEBI" id="CHEBI:15377"/>
        <dbReference type="ChEBI" id="CHEBI:15378"/>
        <dbReference type="ChEBI" id="CHEBI:59871"/>
        <dbReference type="ChEBI" id="CHEBI:78442"/>
        <dbReference type="ChEBI" id="CHEBI:79333"/>
        <dbReference type="EC" id="3.1.1.96"/>
    </reaction>
</comment>
<dbReference type="InterPro" id="IPR003732">
    <property type="entry name" value="Daa-tRNA_deacyls_DTD"/>
</dbReference>
<dbReference type="PANTHER" id="PTHR10472">
    <property type="entry name" value="D-TYROSYL-TRNA TYR DEACYLASE"/>
    <property type="match status" value="1"/>
</dbReference>
<dbReference type="PANTHER" id="PTHR10472:SF5">
    <property type="entry name" value="D-AMINOACYL-TRNA DEACYLASE 1"/>
    <property type="match status" value="1"/>
</dbReference>
<keyword evidence="3" id="KW-0694">RNA-binding</keyword>
<evidence type="ECO:0000313" key="4">
    <source>
        <dbReference type="EMBL" id="GLQ33492.1"/>
    </source>
</evidence>
<evidence type="ECO:0000256" key="1">
    <source>
        <dbReference type="ARBA" id="ARBA00009673"/>
    </source>
</evidence>
<comment type="subcellular location">
    <subcellularLocation>
        <location evidence="3">Cytoplasm</location>
    </subcellularLocation>
</comment>
<dbReference type="GO" id="GO:0106026">
    <property type="term" value="F:Gly-tRNA(Ala) deacylase activity"/>
    <property type="evidence" value="ECO:0007669"/>
    <property type="project" value="UniProtKB-UniRule"/>
</dbReference>
<dbReference type="GO" id="GO:0019478">
    <property type="term" value="P:D-amino acid catabolic process"/>
    <property type="evidence" value="ECO:0007669"/>
    <property type="project" value="UniProtKB-UniRule"/>
</dbReference>
<name>A0AA37W876_9GAMM</name>
<comment type="similarity">
    <text evidence="1 3">Belongs to the DTD family.</text>
</comment>
<dbReference type="GO" id="GO:0043908">
    <property type="term" value="F:Ser(Gly)-tRNA(Ala) hydrolase activity"/>
    <property type="evidence" value="ECO:0007669"/>
    <property type="project" value="UniProtKB-UniRule"/>
</dbReference>
<dbReference type="GO" id="GO:0051500">
    <property type="term" value="F:D-tyrosyl-tRNA(Tyr) deacylase activity"/>
    <property type="evidence" value="ECO:0007669"/>
    <property type="project" value="TreeGrafter"/>
</dbReference>
<dbReference type="Gene3D" id="3.50.80.10">
    <property type="entry name" value="D-tyrosyl-tRNA(Tyr) deacylase"/>
    <property type="match status" value="1"/>
</dbReference>
<reference evidence="4" key="1">
    <citation type="journal article" date="2014" name="Int. J. Syst. Evol. Microbiol.">
        <title>Complete genome sequence of Corynebacterium casei LMG S-19264T (=DSM 44701T), isolated from a smear-ripened cheese.</title>
        <authorList>
            <consortium name="US DOE Joint Genome Institute (JGI-PGF)"/>
            <person name="Walter F."/>
            <person name="Albersmeier A."/>
            <person name="Kalinowski J."/>
            <person name="Ruckert C."/>
        </authorList>
    </citation>
    <scope>NUCLEOTIDE SEQUENCE</scope>
    <source>
        <strain evidence="4">NBRC 110071</strain>
    </source>
</reference>
<accession>A0AA37W876</accession>
<evidence type="ECO:0000256" key="2">
    <source>
        <dbReference type="ARBA" id="ARBA00022801"/>
    </source>
</evidence>
<gene>
    <name evidence="3 4" type="primary">dtd</name>
    <name evidence="4" type="ORF">GCM10007876_39720</name>
</gene>
<reference evidence="4" key="2">
    <citation type="submission" date="2023-01" db="EMBL/GenBank/DDBJ databases">
        <title>Draft genome sequence of Litoribrevibacter albus strain NBRC 110071.</title>
        <authorList>
            <person name="Sun Q."/>
            <person name="Mori K."/>
        </authorList>
    </citation>
    <scope>NUCLEOTIDE SEQUENCE</scope>
    <source>
        <strain evidence="4">NBRC 110071</strain>
    </source>
</reference>
<feature type="short sequence motif" description="Gly-cisPro motif, important for rejection of L-amino acids" evidence="3">
    <location>
        <begin position="137"/>
        <end position="138"/>
    </location>
</feature>
<proteinExistence type="inferred from homology"/>
<dbReference type="CDD" id="cd00563">
    <property type="entry name" value="Dtyr_deacylase"/>
    <property type="match status" value="1"/>
</dbReference>
<keyword evidence="2 3" id="KW-0378">Hydrolase</keyword>
<comment type="catalytic activity">
    <reaction evidence="3">
        <text>glycyl-tRNA(Ala) + H2O = tRNA(Ala) + glycine + H(+)</text>
        <dbReference type="Rhea" id="RHEA:53744"/>
        <dbReference type="Rhea" id="RHEA-COMP:9657"/>
        <dbReference type="Rhea" id="RHEA-COMP:13640"/>
        <dbReference type="ChEBI" id="CHEBI:15377"/>
        <dbReference type="ChEBI" id="CHEBI:15378"/>
        <dbReference type="ChEBI" id="CHEBI:57305"/>
        <dbReference type="ChEBI" id="CHEBI:78442"/>
        <dbReference type="ChEBI" id="CHEBI:78522"/>
    </reaction>
</comment>
<dbReference type="NCBIfam" id="TIGR00256">
    <property type="entry name" value="D-aminoacyl-tRNA deacylase"/>
    <property type="match status" value="1"/>
</dbReference>
<dbReference type="GO" id="GO:0000049">
    <property type="term" value="F:tRNA binding"/>
    <property type="evidence" value="ECO:0007669"/>
    <property type="project" value="UniProtKB-UniRule"/>
</dbReference>
<keyword evidence="3" id="KW-0963">Cytoplasm</keyword>
<dbReference type="InterPro" id="IPR023509">
    <property type="entry name" value="DTD-like_sf"/>
</dbReference>
<dbReference type="EC" id="3.1.1.96" evidence="3"/>
<dbReference type="FunFam" id="3.50.80.10:FF:000001">
    <property type="entry name" value="D-aminoacyl-tRNA deacylase"/>
    <property type="match status" value="1"/>
</dbReference>
<dbReference type="EC" id="3.1.1.-" evidence="3"/>
<dbReference type="SUPFAM" id="SSF69500">
    <property type="entry name" value="DTD-like"/>
    <property type="match status" value="1"/>
</dbReference>
<evidence type="ECO:0000313" key="5">
    <source>
        <dbReference type="Proteomes" id="UP001161389"/>
    </source>
</evidence>
<dbReference type="HAMAP" id="MF_00518">
    <property type="entry name" value="Deacylase_Dtd"/>
    <property type="match status" value="1"/>
</dbReference>
<organism evidence="4 5">
    <name type="scientific">Litoribrevibacter albus</name>
    <dbReference type="NCBI Taxonomy" id="1473156"/>
    <lineage>
        <taxon>Bacteria</taxon>
        <taxon>Pseudomonadati</taxon>
        <taxon>Pseudomonadota</taxon>
        <taxon>Gammaproteobacteria</taxon>
        <taxon>Oceanospirillales</taxon>
        <taxon>Oceanospirillaceae</taxon>
        <taxon>Litoribrevibacter</taxon>
    </lineage>
</organism>
<dbReference type="EMBL" id="BSNM01000027">
    <property type="protein sequence ID" value="GLQ33492.1"/>
    <property type="molecule type" value="Genomic_DNA"/>
</dbReference>
<dbReference type="AlphaFoldDB" id="A0AA37W876"/>
<keyword evidence="5" id="KW-1185">Reference proteome</keyword>
<sequence>MKGLIQRVSKASVTVDGVVTGAIDHGILLLLGVEKDDDQASAEKLLKKVLGYRIFSDSEGKMNLNLQQVGGGLLVVSQFTLVADTKKGTRPGFSKGATPEQGEALYDYFVKQAHIQHPLVEIGRFGADMKVELLNDGPVTFLLEV</sequence>